<dbReference type="InterPro" id="IPR016035">
    <property type="entry name" value="Acyl_Trfase/lysoPLipase"/>
</dbReference>
<evidence type="ECO:0000313" key="5">
    <source>
        <dbReference type="EMBL" id="SFV69288.1"/>
    </source>
</evidence>
<dbReference type="PANTHER" id="PTHR14226:SF29">
    <property type="entry name" value="NEUROPATHY TARGET ESTERASE SWS"/>
    <property type="match status" value="1"/>
</dbReference>
<evidence type="ECO:0000256" key="1">
    <source>
        <dbReference type="ARBA" id="ARBA00022801"/>
    </source>
</evidence>
<sequence length="260" mass="28993">MIETLRNNDFSLVLSGGGALGISHLGVLHDLEKETLIPDEIIGTSMGGIVGACVAIGMKEAEIYDNIKKFSNLFNWMKFSLSGNAMIDNQKIALIFETLFGTRKMHETDIPLKLIATNLRNGHKRVFSAKDNISIKDAILCTMAIPGIFEEHVVKGETYGDGFLCENLGVNESDLDLILAVDVLGERSFDKGMPDNFFKTANMMEMFEKSVRLLIYNQSKSHIACSKKDILLLEPETVGYKTFYFHKYEAIRKLGLGLLQ</sequence>
<dbReference type="Gene3D" id="3.40.1090.10">
    <property type="entry name" value="Cytosolic phospholipase A2 catalytic domain"/>
    <property type="match status" value="1"/>
</dbReference>
<reference evidence="5" key="1">
    <citation type="submission" date="2016-10" db="EMBL/GenBank/DDBJ databases">
        <authorList>
            <person name="de Groot N.N."/>
        </authorList>
    </citation>
    <scope>NUCLEOTIDE SEQUENCE</scope>
</reference>
<keyword evidence="1 5" id="KW-0378">Hydrolase</keyword>
<dbReference type="Pfam" id="PF01734">
    <property type="entry name" value="Patatin"/>
    <property type="match status" value="1"/>
</dbReference>
<keyword evidence="5" id="KW-0645">Protease</keyword>
<evidence type="ECO:0000259" key="4">
    <source>
        <dbReference type="PROSITE" id="PS51635"/>
    </source>
</evidence>
<dbReference type="EMBL" id="FPHL01000058">
    <property type="protein sequence ID" value="SFV69288.1"/>
    <property type="molecule type" value="Genomic_DNA"/>
</dbReference>
<keyword evidence="3" id="KW-0443">Lipid metabolism</keyword>
<accession>A0A1W1CTT2</accession>
<name>A0A1W1CTT2_9ZZZZ</name>
<dbReference type="AlphaFoldDB" id="A0A1W1CTT2"/>
<dbReference type="PANTHER" id="PTHR14226">
    <property type="entry name" value="NEUROPATHY TARGET ESTERASE/SWISS CHEESE D.MELANOGASTER"/>
    <property type="match status" value="1"/>
</dbReference>
<dbReference type="SUPFAM" id="SSF52151">
    <property type="entry name" value="FabD/lysophospholipase-like"/>
    <property type="match status" value="1"/>
</dbReference>
<dbReference type="PROSITE" id="PS51635">
    <property type="entry name" value="PNPLA"/>
    <property type="match status" value="1"/>
</dbReference>
<feature type="domain" description="PNPLA" evidence="4">
    <location>
        <begin position="12"/>
        <end position="174"/>
    </location>
</feature>
<proteinExistence type="predicted"/>
<organism evidence="5">
    <name type="scientific">hydrothermal vent metagenome</name>
    <dbReference type="NCBI Taxonomy" id="652676"/>
    <lineage>
        <taxon>unclassified sequences</taxon>
        <taxon>metagenomes</taxon>
        <taxon>ecological metagenomes</taxon>
    </lineage>
</organism>
<dbReference type="InterPro" id="IPR002641">
    <property type="entry name" value="PNPLA_dom"/>
</dbReference>
<dbReference type="GO" id="GO:0006508">
    <property type="term" value="P:proteolysis"/>
    <property type="evidence" value="ECO:0007669"/>
    <property type="project" value="UniProtKB-KW"/>
</dbReference>
<keyword evidence="2" id="KW-0442">Lipid degradation</keyword>
<dbReference type="GO" id="GO:0008233">
    <property type="term" value="F:peptidase activity"/>
    <property type="evidence" value="ECO:0007669"/>
    <property type="project" value="UniProtKB-KW"/>
</dbReference>
<dbReference type="GO" id="GO:0016042">
    <property type="term" value="P:lipid catabolic process"/>
    <property type="evidence" value="ECO:0007669"/>
    <property type="project" value="UniProtKB-KW"/>
</dbReference>
<evidence type="ECO:0000256" key="3">
    <source>
        <dbReference type="ARBA" id="ARBA00023098"/>
    </source>
</evidence>
<evidence type="ECO:0000256" key="2">
    <source>
        <dbReference type="ARBA" id="ARBA00022963"/>
    </source>
</evidence>
<gene>
    <name evidence="5" type="ORF">MNB_SV-10-148</name>
</gene>
<dbReference type="InterPro" id="IPR050301">
    <property type="entry name" value="NTE"/>
</dbReference>
<dbReference type="EC" id="3.4.21.-" evidence="5"/>
<protein>
    <submittedName>
        <fullName evidence="5">SERINE PROTEASE</fullName>
        <ecNumber evidence="5">3.4.21.-</ecNumber>
    </submittedName>
</protein>